<dbReference type="InterPro" id="IPR002925">
    <property type="entry name" value="Dienelactn_hydro"/>
</dbReference>
<protein>
    <recommendedName>
        <fullName evidence="1">Dienelactone hydrolase domain-containing protein</fullName>
    </recommendedName>
</protein>
<evidence type="ECO:0000313" key="3">
    <source>
        <dbReference type="Proteomes" id="UP001058974"/>
    </source>
</evidence>
<dbReference type="PANTHER" id="PTHR17630:SF96">
    <property type="entry name" value="ENDO-1,3-1,4-BETA-D-GLUCANASE-LIKE PROTEIN"/>
    <property type="match status" value="1"/>
</dbReference>
<dbReference type="Pfam" id="PF01738">
    <property type="entry name" value="DLH"/>
    <property type="match status" value="1"/>
</dbReference>
<evidence type="ECO:0000313" key="2">
    <source>
        <dbReference type="EMBL" id="KAI5415934.1"/>
    </source>
</evidence>
<dbReference type="Gramene" id="Psat04G0110000-T2">
    <property type="protein sequence ID" value="KAI5415934.1"/>
    <property type="gene ID" value="KIW84_041100"/>
</dbReference>
<name>A0A9D4X7C2_PEA</name>
<keyword evidence="3" id="KW-1185">Reference proteome</keyword>
<comment type="caution">
    <text evidence="2">The sequence shown here is derived from an EMBL/GenBank/DDBJ whole genome shotgun (WGS) entry which is preliminary data.</text>
</comment>
<reference evidence="2 3" key="1">
    <citation type="journal article" date="2022" name="Nat. Genet.">
        <title>Improved pea reference genome and pan-genome highlight genomic features and evolutionary characteristics.</title>
        <authorList>
            <person name="Yang T."/>
            <person name="Liu R."/>
            <person name="Luo Y."/>
            <person name="Hu S."/>
            <person name="Wang D."/>
            <person name="Wang C."/>
            <person name="Pandey M.K."/>
            <person name="Ge S."/>
            <person name="Xu Q."/>
            <person name="Li N."/>
            <person name="Li G."/>
            <person name="Huang Y."/>
            <person name="Saxena R.K."/>
            <person name="Ji Y."/>
            <person name="Li M."/>
            <person name="Yan X."/>
            <person name="He Y."/>
            <person name="Liu Y."/>
            <person name="Wang X."/>
            <person name="Xiang C."/>
            <person name="Varshney R.K."/>
            <person name="Ding H."/>
            <person name="Gao S."/>
            <person name="Zong X."/>
        </authorList>
    </citation>
    <scope>NUCLEOTIDE SEQUENCE [LARGE SCALE GENOMIC DNA]</scope>
    <source>
        <strain evidence="2 3">cv. Zhongwan 6</strain>
    </source>
</reference>
<dbReference type="Gene3D" id="3.40.50.1820">
    <property type="entry name" value="alpha/beta hydrolase"/>
    <property type="match status" value="1"/>
</dbReference>
<dbReference type="EMBL" id="JAMSHJ010000004">
    <property type="protein sequence ID" value="KAI5415934.1"/>
    <property type="molecule type" value="Genomic_DNA"/>
</dbReference>
<dbReference type="AlphaFoldDB" id="A0A9D4X7C2"/>
<dbReference type="InterPro" id="IPR029058">
    <property type="entry name" value="AB_hydrolase_fold"/>
</dbReference>
<sequence>MAGPECCSNAPILNPNSGVGNVEKLGGLDTYTTGPSDSNFAILMVSEVFGFEAPNLRKLADKVAAAGYYVLVPDFLHGDPFTSENANRPLPVWLKDHQPVSFFISKIRYSLCACLEFEALKCKKVMLTE</sequence>
<evidence type="ECO:0000259" key="1">
    <source>
        <dbReference type="Pfam" id="PF01738"/>
    </source>
</evidence>
<dbReference type="PANTHER" id="PTHR17630">
    <property type="entry name" value="DIENELACTONE HYDROLASE"/>
    <property type="match status" value="1"/>
</dbReference>
<dbReference type="GO" id="GO:0016787">
    <property type="term" value="F:hydrolase activity"/>
    <property type="evidence" value="ECO:0007669"/>
    <property type="project" value="InterPro"/>
</dbReference>
<organism evidence="2 3">
    <name type="scientific">Pisum sativum</name>
    <name type="common">Garden pea</name>
    <name type="synonym">Lathyrus oleraceus</name>
    <dbReference type="NCBI Taxonomy" id="3888"/>
    <lineage>
        <taxon>Eukaryota</taxon>
        <taxon>Viridiplantae</taxon>
        <taxon>Streptophyta</taxon>
        <taxon>Embryophyta</taxon>
        <taxon>Tracheophyta</taxon>
        <taxon>Spermatophyta</taxon>
        <taxon>Magnoliopsida</taxon>
        <taxon>eudicotyledons</taxon>
        <taxon>Gunneridae</taxon>
        <taxon>Pentapetalae</taxon>
        <taxon>rosids</taxon>
        <taxon>fabids</taxon>
        <taxon>Fabales</taxon>
        <taxon>Fabaceae</taxon>
        <taxon>Papilionoideae</taxon>
        <taxon>50 kb inversion clade</taxon>
        <taxon>NPAAA clade</taxon>
        <taxon>Hologalegina</taxon>
        <taxon>IRL clade</taxon>
        <taxon>Fabeae</taxon>
        <taxon>Lathyrus</taxon>
    </lineage>
</organism>
<proteinExistence type="predicted"/>
<gene>
    <name evidence="2" type="ORF">KIW84_041100</name>
</gene>
<accession>A0A9D4X7C2</accession>
<feature type="domain" description="Dienelactone hydrolase" evidence="1">
    <location>
        <begin position="28"/>
        <end position="87"/>
    </location>
</feature>
<dbReference type="Proteomes" id="UP001058974">
    <property type="component" value="Chromosome 4"/>
</dbReference>